<name>A0ABQ5RTH9_9CHLO</name>
<gene>
    <name evidence="1" type="ORF">VaNZ11_003056</name>
</gene>
<accession>A0ABQ5RTH9</accession>
<organism evidence="1 2">
    <name type="scientific">Volvox africanus</name>
    <dbReference type="NCBI Taxonomy" id="51714"/>
    <lineage>
        <taxon>Eukaryota</taxon>
        <taxon>Viridiplantae</taxon>
        <taxon>Chlorophyta</taxon>
        <taxon>core chlorophytes</taxon>
        <taxon>Chlorophyceae</taxon>
        <taxon>CS clade</taxon>
        <taxon>Chlamydomonadales</taxon>
        <taxon>Volvocaceae</taxon>
        <taxon>Volvox</taxon>
    </lineage>
</organism>
<protein>
    <submittedName>
        <fullName evidence="1">Uncharacterized protein</fullName>
    </submittedName>
</protein>
<sequence>MNFPIRDPNQLTFQGQPQRYPSAANFDALLQFSRAYLPRYRTNTFCSITQRTVKSSINVSSSLLAAYRFPPTYLTPHQTSPSSTDSTTPPSYLLPFQLRPEIAYFDAETGIVKYKDLSNDRDIVVAWVDAQAAKSPTGVLWLQGDCVLQPPDNGAPTSVQFDGISCFATQDLGLPTTWDDSPYSSFTLIWVGRPKQTIPGSSFAGTSRTPFPFQNSLYSTSVAADAAVVGAGSDIPPPPIDQWTMEIVSRSHLGNIGAPGGAGRLVASYYRYGGHDDKLAAWQFPTAPSEVFYGKMVLGVNFEVQQDLFSGQLAVVLLYNRALQKAEVLELAAFYSTRFGWRNPR</sequence>
<evidence type="ECO:0000313" key="1">
    <source>
        <dbReference type="EMBL" id="GLI60845.1"/>
    </source>
</evidence>
<proteinExistence type="predicted"/>
<keyword evidence="2" id="KW-1185">Reference proteome</keyword>
<dbReference type="Proteomes" id="UP001165090">
    <property type="component" value="Unassembled WGS sequence"/>
</dbReference>
<dbReference type="EMBL" id="BSDZ01000008">
    <property type="protein sequence ID" value="GLI60845.1"/>
    <property type="molecule type" value="Genomic_DNA"/>
</dbReference>
<evidence type="ECO:0000313" key="2">
    <source>
        <dbReference type="Proteomes" id="UP001165090"/>
    </source>
</evidence>
<reference evidence="1 2" key="1">
    <citation type="journal article" date="2023" name="IScience">
        <title>Expanded male sex-determining region conserved during the evolution of homothallism in the green alga Volvox.</title>
        <authorList>
            <person name="Yamamoto K."/>
            <person name="Matsuzaki R."/>
            <person name="Mahakham W."/>
            <person name="Heman W."/>
            <person name="Sekimoto H."/>
            <person name="Kawachi M."/>
            <person name="Minakuchi Y."/>
            <person name="Toyoda A."/>
            <person name="Nozaki H."/>
        </authorList>
    </citation>
    <scope>NUCLEOTIDE SEQUENCE [LARGE SCALE GENOMIC DNA]</scope>
    <source>
        <strain evidence="1 2">NIES-4468</strain>
    </source>
</reference>
<comment type="caution">
    <text evidence="1">The sequence shown here is derived from an EMBL/GenBank/DDBJ whole genome shotgun (WGS) entry which is preliminary data.</text>
</comment>